<dbReference type="PANTHER" id="PTHR11132">
    <property type="entry name" value="SOLUTE CARRIER FAMILY 35"/>
    <property type="match status" value="1"/>
</dbReference>
<protein>
    <submittedName>
        <fullName evidence="8 9">Sugar phosphate transporter domain-containing protein</fullName>
    </submittedName>
</protein>
<feature type="transmembrane region" description="Helical" evidence="5">
    <location>
        <begin position="241"/>
        <end position="259"/>
    </location>
</feature>
<feature type="transmembrane region" description="Helical" evidence="5">
    <location>
        <begin position="149"/>
        <end position="170"/>
    </location>
</feature>
<dbReference type="SUPFAM" id="SSF103481">
    <property type="entry name" value="Multidrug resistance efflux transporter EmrE"/>
    <property type="match status" value="1"/>
</dbReference>
<keyword evidence="3 5" id="KW-1133">Transmembrane helix</keyword>
<evidence type="ECO:0000256" key="5">
    <source>
        <dbReference type="SAM" id="Phobius"/>
    </source>
</evidence>
<organism evidence="7 9">
    <name type="scientific">Parascaris univalens</name>
    <name type="common">Nematode worm</name>
    <dbReference type="NCBI Taxonomy" id="6257"/>
    <lineage>
        <taxon>Eukaryota</taxon>
        <taxon>Metazoa</taxon>
        <taxon>Ecdysozoa</taxon>
        <taxon>Nematoda</taxon>
        <taxon>Chromadorea</taxon>
        <taxon>Rhabditida</taxon>
        <taxon>Spirurina</taxon>
        <taxon>Ascaridomorpha</taxon>
        <taxon>Ascaridoidea</taxon>
        <taxon>Ascarididae</taxon>
        <taxon>Parascaris</taxon>
    </lineage>
</organism>
<reference evidence="8 9" key="1">
    <citation type="submission" date="2022-11" db="UniProtKB">
        <authorList>
            <consortium name="WormBaseParasite"/>
        </authorList>
    </citation>
    <scope>IDENTIFICATION</scope>
</reference>
<feature type="domain" description="Sugar phosphate transporter" evidence="6">
    <location>
        <begin position="56"/>
        <end position="351"/>
    </location>
</feature>
<comment type="subcellular location">
    <subcellularLocation>
        <location evidence="1">Membrane</location>
        <topology evidence="1">Multi-pass membrane protein</topology>
    </subcellularLocation>
</comment>
<feature type="transmembrane region" description="Helical" evidence="5">
    <location>
        <begin position="86"/>
        <end position="107"/>
    </location>
</feature>
<evidence type="ECO:0000313" key="8">
    <source>
        <dbReference type="WBParaSite" id="PgB12X_g067_t02"/>
    </source>
</evidence>
<sequence length="384" mass="43565">MNTSRHNNSASNFIRCTEVIWIGNVRNAMRHKLQDDDERLLARERDGTVRPTSMSKILLMVMLYYPLSIGLTFYQKWFIKSYKLPLLIAACHYLVKYSMAVVVRCVLECMQGRRTRIGFREQLRWLAPIGICASFDIGLSNWALEYVTVSLYTMAKSSSILFIVAFAFFLRIERWHPSLGVAAALIASGLFLFTWRSSQLDVRGLLLVELAAACTGVRWTVSQLVMQNEQKCSLRHPLDMVAHVQPWMLLAILPLVLLFERAQLSFQTVFFYEGTFAPFQIMLLITVGGLLAFSLEMSEYLLLLHTSGITLNIFGILKEVVTLLLAHFINGDYLTPINVFGLLLCLSGMSLHGASRHHKQNARFANSLPTEAGDRKSLLNEMET</sequence>
<dbReference type="WBParaSite" id="PgB12X_g067_t04">
    <property type="protein sequence ID" value="PgB12X_g067_t04"/>
    <property type="gene ID" value="PgB12X_g067"/>
</dbReference>
<dbReference type="GO" id="GO:0016020">
    <property type="term" value="C:membrane"/>
    <property type="evidence" value="ECO:0007669"/>
    <property type="project" value="UniProtKB-SubCell"/>
</dbReference>
<dbReference type="Pfam" id="PF03151">
    <property type="entry name" value="TPT"/>
    <property type="match status" value="1"/>
</dbReference>
<evidence type="ECO:0000256" key="1">
    <source>
        <dbReference type="ARBA" id="ARBA00004141"/>
    </source>
</evidence>
<dbReference type="WBParaSite" id="PgB12X_g067_t02">
    <property type="protein sequence ID" value="PgB12X_g067_t02"/>
    <property type="gene ID" value="PgB12X_g067"/>
</dbReference>
<feature type="transmembrane region" description="Helical" evidence="5">
    <location>
        <begin position="177"/>
        <end position="196"/>
    </location>
</feature>
<keyword evidence="2 5" id="KW-0812">Transmembrane</keyword>
<keyword evidence="4 5" id="KW-0472">Membrane</keyword>
<evidence type="ECO:0000256" key="3">
    <source>
        <dbReference type="ARBA" id="ARBA00022989"/>
    </source>
</evidence>
<dbReference type="AlphaFoldDB" id="A0A914ZPM4"/>
<feature type="transmembrane region" description="Helical" evidence="5">
    <location>
        <begin position="279"/>
        <end position="297"/>
    </location>
</feature>
<dbReference type="InterPro" id="IPR004853">
    <property type="entry name" value="Sugar_P_trans_dom"/>
</dbReference>
<dbReference type="InterPro" id="IPR050186">
    <property type="entry name" value="TPT_transporter"/>
</dbReference>
<evidence type="ECO:0000313" key="9">
    <source>
        <dbReference type="WBParaSite" id="PgB12X_g067_t04"/>
    </source>
</evidence>
<keyword evidence="7" id="KW-1185">Reference proteome</keyword>
<evidence type="ECO:0000256" key="4">
    <source>
        <dbReference type="ARBA" id="ARBA00023136"/>
    </source>
</evidence>
<evidence type="ECO:0000256" key="2">
    <source>
        <dbReference type="ARBA" id="ARBA00022692"/>
    </source>
</evidence>
<feature type="transmembrane region" description="Helical" evidence="5">
    <location>
        <begin position="335"/>
        <end position="354"/>
    </location>
</feature>
<evidence type="ECO:0000313" key="7">
    <source>
        <dbReference type="Proteomes" id="UP000887569"/>
    </source>
</evidence>
<dbReference type="Proteomes" id="UP000887569">
    <property type="component" value="Unplaced"/>
</dbReference>
<accession>A0A914ZPM4</accession>
<feature type="transmembrane region" description="Helical" evidence="5">
    <location>
        <begin position="123"/>
        <end position="143"/>
    </location>
</feature>
<dbReference type="InterPro" id="IPR037185">
    <property type="entry name" value="EmrE-like"/>
</dbReference>
<name>A0A914ZPM4_PARUN</name>
<proteinExistence type="predicted"/>
<evidence type="ECO:0000259" key="6">
    <source>
        <dbReference type="Pfam" id="PF03151"/>
    </source>
</evidence>
<feature type="transmembrane region" description="Helical" evidence="5">
    <location>
        <begin position="57"/>
        <end position="74"/>
    </location>
</feature>